<dbReference type="InterPro" id="IPR050791">
    <property type="entry name" value="Aldo-Keto_reductase"/>
</dbReference>
<dbReference type="InterPro" id="IPR023210">
    <property type="entry name" value="NADP_OxRdtase_dom"/>
</dbReference>
<dbReference type="Gene3D" id="3.20.20.100">
    <property type="entry name" value="NADP-dependent oxidoreductase domain"/>
    <property type="match status" value="1"/>
</dbReference>
<dbReference type="eggNOG" id="KOG1575">
    <property type="taxonomic scope" value="Eukaryota"/>
</dbReference>
<feature type="compositionally biased region" description="Polar residues" evidence="2">
    <location>
        <begin position="44"/>
        <end position="59"/>
    </location>
</feature>
<reference evidence="4 5" key="1">
    <citation type="journal article" date="2012" name="Genome Biol.">
        <title>Genome and low-iron response of an oceanic diatom adapted to chronic iron limitation.</title>
        <authorList>
            <person name="Lommer M."/>
            <person name="Specht M."/>
            <person name="Roy A.S."/>
            <person name="Kraemer L."/>
            <person name="Andreson R."/>
            <person name="Gutowska M.A."/>
            <person name="Wolf J."/>
            <person name="Bergner S.V."/>
            <person name="Schilhabel M.B."/>
            <person name="Klostermeier U.C."/>
            <person name="Beiko R.G."/>
            <person name="Rosenstiel P."/>
            <person name="Hippler M."/>
            <person name="Laroche J."/>
        </authorList>
    </citation>
    <scope>NUCLEOTIDE SEQUENCE [LARGE SCALE GENOMIC DNA]</scope>
    <source>
        <strain evidence="4 5">CCMP1005</strain>
    </source>
</reference>
<feature type="compositionally biased region" description="Basic and acidic residues" evidence="2">
    <location>
        <begin position="68"/>
        <end position="81"/>
    </location>
</feature>
<dbReference type="Proteomes" id="UP000266841">
    <property type="component" value="Unassembled WGS sequence"/>
</dbReference>
<keyword evidence="5" id="KW-1185">Reference proteome</keyword>
<dbReference type="PANTHER" id="PTHR43625">
    <property type="entry name" value="AFLATOXIN B1 ALDEHYDE REDUCTASE"/>
    <property type="match status" value="1"/>
</dbReference>
<feature type="region of interest" description="Disordered" evidence="2">
    <location>
        <begin position="36"/>
        <end position="81"/>
    </location>
</feature>
<dbReference type="OMA" id="EFHIPNR"/>
<gene>
    <name evidence="4" type="ORF">THAOC_04846</name>
</gene>
<dbReference type="Pfam" id="PF00248">
    <property type="entry name" value="Aldo_ket_red"/>
    <property type="match status" value="1"/>
</dbReference>
<dbReference type="AlphaFoldDB" id="K0TI91"/>
<evidence type="ECO:0000259" key="3">
    <source>
        <dbReference type="Pfam" id="PF00248"/>
    </source>
</evidence>
<sequence>MVQRSIAYVLAVTSTASSLSSVEALSCVGSSSSISTNSGRHMTVTRSPQGCIAPTTTTLHLGPLDDTSGEKSYGEQKADSELETLRSKRSKIFDKKKANTKPADDAPSLDALESMSNDDIAAMFDNADGNVDVNAGSIDVDAMLSRGYTPSFKTKSLVTGPVGMSSGDSGGIFDDEEDEEEGPVFVDWTVNYDDENEFHIPNRIGFSTVDWGNSKAGFVGGKLKKKDRKAGKFNKTDLKRAYEKLQQNGVSFVETSESYNFAENLLSKYLEKIEHGDRPLVGSTFPNPWKQALRTRSLPRRGSKAVTAAAEASCDALGVSSMELYQIANPWYYIGGTSALADGMLDVISDDHSRYVGCIGMSLGRLVKLQKKLGAQGEFVATNQFEFSLTNRQALPMIEACKKLGITPICTNVLDGGLATGKYTSTNPTGGEVSKGEGDMGPYSTRKLEKLDAIFRVQSGLIEKVNSRIADKIRKFDNGKAPKMNMDVTTTQIAINYVKAKGAVPLVSVTNVKMANEVLGCLGWDLSEEEVDELDKACKTCGL</sequence>
<dbReference type="InterPro" id="IPR036812">
    <property type="entry name" value="NAD(P)_OxRdtase_dom_sf"/>
</dbReference>
<feature type="domain" description="NADP-dependent oxidoreductase" evidence="3">
    <location>
        <begin position="229"/>
        <end position="537"/>
    </location>
</feature>
<dbReference type="GO" id="GO:0016491">
    <property type="term" value="F:oxidoreductase activity"/>
    <property type="evidence" value="ECO:0007669"/>
    <property type="project" value="UniProtKB-KW"/>
</dbReference>
<comment type="caution">
    <text evidence="4">The sequence shown here is derived from an EMBL/GenBank/DDBJ whole genome shotgun (WGS) entry which is preliminary data.</text>
</comment>
<evidence type="ECO:0000256" key="2">
    <source>
        <dbReference type="SAM" id="MobiDB-lite"/>
    </source>
</evidence>
<dbReference type="EMBL" id="AGNL01004435">
    <property type="protein sequence ID" value="EJK73526.1"/>
    <property type="molecule type" value="Genomic_DNA"/>
</dbReference>
<accession>K0TI91</accession>
<dbReference type="PANTHER" id="PTHR43625:SF5">
    <property type="entry name" value="PYRIDOXAL REDUCTASE, CHLOROPLASTIC"/>
    <property type="match status" value="1"/>
</dbReference>
<protein>
    <recommendedName>
        <fullName evidence="3">NADP-dependent oxidoreductase domain-containing protein</fullName>
    </recommendedName>
</protein>
<keyword evidence="1" id="KW-0560">Oxidoreductase</keyword>
<dbReference type="GO" id="GO:0005737">
    <property type="term" value="C:cytoplasm"/>
    <property type="evidence" value="ECO:0007669"/>
    <property type="project" value="TreeGrafter"/>
</dbReference>
<proteinExistence type="predicted"/>
<name>K0TI91_THAOC</name>
<dbReference type="SUPFAM" id="SSF51430">
    <property type="entry name" value="NAD(P)-linked oxidoreductase"/>
    <property type="match status" value="1"/>
</dbReference>
<evidence type="ECO:0000313" key="5">
    <source>
        <dbReference type="Proteomes" id="UP000266841"/>
    </source>
</evidence>
<evidence type="ECO:0000313" key="4">
    <source>
        <dbReference type="EMBL" id="EJK73526.1"/>
    </source>
</evidence>
<dbReference type="OrthoDB" id="37537at2759"/>
<organism evidence="4 5">
    <name type="scientific">Thalassiosira oceanica</name>
    <name type="common">Marine diatom</name>
    <dbReference type="NCBI Taxonomy" id="159749"/>
    <lineage>
        <taxon>Eukaryota</taxon>
        <taxon>Sar</taxon>
        <taxon>Stramenopiles</taxon>
        <taxon>Ochrophyta</taxon>
        <taxon>Bacillariophyta</taxon>
        <taxon>Coscinodiscophyceae</taxon>
        <taxon>Thalassiosirophycidae</taxon>
        <taxon>Thalassiosirales</taxon>
        <taxon>Thalassiosiraceae</taxon>
        <taxon>Thalassiosira</taxon>
    </lineage>
</organism>
<evidence type="ECO:0000256" key="1">
    <source>
        <dbReference type="ARBA" id="ARBA00023002"/>
    </source>
</evidence>